<dbReference type="RefSeq" id="WP_169660316.1">
    <property type="nucleotide sequence ID" value="NZ_JABANE010000136.1"/>
</dbReference>
<keyword evidence="2" id="KW-0732">Signal</keyword>
<reference evidence="4 5" key="1">
    <citation type="submission" date="2020-04" db="EMBL/GenBank/DDBJ databases">
        <title>Flammeovirga sp. SR4, a novel species isolated from seawater.</title>
        <authorList>
            <person name="Wang X."/>
        </authorList>
    </citation>
    <scope>NUCLEOTIDE SEQUENCE [LARGE SCALE GENOMIC DNA]</scope>
    <source>
        <strain evidence="4 5">ATCC 23126</strain>
    </source>
</reference>
<dbReference type="Gene3D" id="2.60.120.290">
    <property type="entry name" value="Spermadhesin, CUB domain"/>
    <property type="match status" value="1"/>
</dbReference>
<evidence type="ECO:0000256" key="2">
    <source>
        <dbReference type="SAM" id="SignalP"/>
    </source>
</evidence>
<evidence type="ECO:0000256" key="1">
    <source>
        <dbReference type="ARBA" id="ARBA00023157"/>
    </source>
</evidence>
<evidence type="ECO:0000313" key="5">
    <source>
        <dbReference type="Proteomes" id="UP000576082"/>
    </source>
</evidence>
<dbReference type="SMART" id="SM00042">
    <property type="entry name" value="CUB"/>
    <property type="match status" value="1"/>
</dbReference>
<evidence type="ECO:0000313" key="4">
    <source>
        <dbReference type="EMBL" id="NME72122.1"/>
    </source>
</evidence>
<organism evidence="4 5">
    <name type="scientific">Flammeovirga aprica JL-4</name>
    <dbReference type="NCBI Taxonomy" id="694437"/>
    <lineage>
        <taxon>Bacteria</taxon>
        <taxon>Pseudomonadati</taxon>
        <taxon>Bacteroidota</taxon>
        <taxon>Cytophagia</taxon>
        <taxon>Cytophagales</taxon>
        <taxon>Flammeovirgaceae</taxon>
        <taxon>Flammeovirga</taxon>
    </lineage>
</organism>
<comment type="caution">
    <text evidence="4">The sequence shown here is derived from an EMBL/GenBank/DDBJ whole genome shotgun (WGS) entry which is preliminary data.</text>
</comment>
<accession>A0A7X9S0C9</accession>
<evidence type="ECO:0000259" key="3">
    <source>
        <dbReference type="PROSITE" id="PS01180"/>
    </source>
</evidence>
<dbReference type="Pfam" id="PF00431">
    <property type="entry name" value="CUB"/>
    <property type="match status" value="1"/>
</dbReference>
<feature type="domain" description="CUB" evidence="3">
    <location>
        <begin position="23"/>
        <end position="130"/>
    </location>
</feature>
<proteinExistence type="predicted"/>
<dbReference type="PROSITE" id="PS01180">
    <property type="entry name" value="CUB"/>
    <property type="match status" value="1"/>
</dbReference>
<dbReference type="AlphaFoldDB" id="A0A7X9S0C9"/>
<dbReference type="EMBL" id="JABANE010000136">
    <property type="protein sequence ID" value="NME72122.1"/>
    <property type="molecule type" value="Genomic_DNA"/>
</dbReference>
<name>A0A7X9S0C9_9BACT</name>
<dbReference type="SUPFAM" id="SSF49854">
    <property type="entry name" value="Spermadhesin, CUB domain"/>
    <property type="match status" value="1"/>
</dbReference>
<feature type="signal peptide" evidence="2">
    <location>
        <begin position="1"/>
        <end position="21"/>
    </location>
</feature>
<dbReference type="CDD" id="cd00041">
    <property type="entry name" value="CUB"/>
    <property type="match status" value="1"/>
</dbReference>
<keyword evidence="1" id="KW-1015">Disulfide bond</keyword>
<gene>
    <name evidence="4" type="ORF">HHU12_29440</name>
</gene>
<dbReference type="InterPro" id="IPR000859">
    <property type="entry name" value="CUB_dom"/>
</dbReference>
<dbReference type="Proteomes" id="UP000576082">
    <property type="component" value="Unassembled WGS sequence"/>
</dbReference>
<sequence>MKTLTLLLFLYTFVGITVSFAQCASNTTLTDEEGRIEDEDYGINAKCEWLIQPTGAQYIILDFGRFKTDENDIVRIYKGTSSDGTLVTTLSGNLGYNLEDMFIESSSVFISLDADAIDNDKSFRIDYLGVNGALPQLLAPTISSNKFCDGETQIVKINYTGAFPNNYPINNYFNVKLSNSFGVFDDDAISLVRDNDDEITFELPEDIVQGI</sequence>
<protein>
    <submittedName>
        <fullName evidence="4">CUB domain-containing protein</fullName>
    </submittedName>
</protein>
<dbReference type="InterPro" id="IPR035914">
    <property type="entry name" value="Sperma_CUB_dom_sf"/>
</dbReference>
<keyword evidence="5" id="KW-1185">Reference proteome</keyword>
<feature type="chain" id="PRO_5030535792" evidence="2">
    <location>
        <begin position="22"/>
        <end position="211"/>
    </location>
</feature>